<evidence type="ECO:0000256" key="3">
    <source>
        <dbReference type="SAM" id="SignalP"/>
    </source>
</evidence>
<keyword evidence="5" id="KW-1185">Reference proteome</keyword>
<evidence type="ECO:0000256" key="1">
    <source>
        <dbReference type="ARBA" id="ARBA00005445"/>
    </source>
</evidence>
<dbReference type="OrthoDB" id="10264374at2759"/>
<evidence type="ECO:0000313" key="4">
    <source>
        <dbReference type="EMBL" id="OEU09947.1"/>
    </source>
</evidence>
<dbReference type="InterPro" id="IPR021884">
    <property type="entry name" value="Ice-bd_prot"/>
</dbReference>
<accession>A0A1E7EVS3</accession>
<feature type="signal peptide" evidence="3">
    <location>
        <begin position="1"/>
        <end position="19"/>
    </location>
</feature>
<keyword evidence="2 3" id="KW-0732">Signal</keyword>
<evidence type="ECO:0008006" key="6">
    <source>
        <dbReference type="Google" id="ProtNLM"/>
    </source>
</evidence>
<dbReference type="Proteomes" id="UP000095751">
    <property type="component" value="Unassembled WGS sequence"/>
</dbReference>
<dbReference type="InParanoid" id="A0A1E7EVS3"/>
<gene>
    <name evidence="4" type="ORF">FRACYDRAFT_228624</name>
</gene>
<name>A0A1E7EVS3_9STRA</name>
<dbReference type="EMBL" id="KV784374">
    <property type="protein sequence ID" value="OEU09947.1"/>
    <property type="molecule type" value="Genomic_DNA"/>
</dbReference>
<feature type="chain" id="PRO_5009192400" description="Antifreeze protein" evidence="3">
    <location>
        <begin position="20"/>
        <end position="264"/>
    </location>
</feature>
<evidence type="ECO:0000256" key="2">
    <source>
        <dbReference type="ARBA" id="ARBA00022729"/>
    </source>
</evidence>
<evidence type="ECO:0000313" key="5">
    <source>
        <dbReference type="Proteomes" id="UP000095751"/>
    </source>
</evidence>
<protein>
    <recommendedName>
        <fullName evidence="6">Antifreeze protein</fullName>
    </recommendedName>
</protein>
<organism evidence="4 5">
    <name type="scientific">Fragilariopsis cylindrus CCMP1102</name>
    <dbReference type="NCBI Taxonomy" id="635003"/>
    <lineage>
        <taxon>Eukaryota</taxon>
        <taxon>Sar</taxon>
        <taxon>Stramenopiles</taxon>
        <taxon>Ochrophyta</taxon>
        <taxon>Bacillariophyta</taxon>
        <taxon>Bacillariophyceae</taxon>
        <taxon>Bacillariophycidae</taxon>
        <taxon>Bacillariales</taxon>
        <taxon>Bacillariaceae</taxon>
        <taxon>Fragilariopsis</taxon>
    </lineage>
</organism>
<dbReference type="AlphaFoldDB" id="A0A1E7EVS3"/>
<reference evidence="4 5" key="1">
    <citation type="submission" date="2016-09" db="EMBL/GenBank/DDBJ databases">
        <title>Extensive genetic diversity and differential bi-allelic expression allows diatom success in the polar Southern Ocean.</title>
        <authorList>
            <consortium name="DOE Joint Genome Institute"/>
            <person name="Mock T."/>
            <person name="Otillar R.P."/>
            <person name="Strauss J."/>
            <person name="Dupont C."/>
            <person name="Frickenhaus S."/>
            <person name="Maumus F."/>
            <person name="Mcmullan M."/>
            <person name="Sanges R."/>
            <person name="Schmutz J."/>
            <person name="Toseland A."/>
            <person name="Valas R."/>
            <person name="Veluchamy A."/>
            <person name="Ward B.J."/>
            <person name="Allen A."/>
            <person name="Barry K."/>
            <person name="Falciatore A."/>
            <person name="Ferrante M."/>
            <person name="Fortunato A.E."/>
            <person name="Gloeckner G."/>
            <person name="Gruber A."/>
            <person name="Hipkin R."/>
            <person name="Janech M."/>
            <person name="Kroth P."/>
            <person name="Leese F."/>
            <person name="Lindquist E."/>
            <person name="Lyon B.R."/>
            <person name="Martin J."/>
            <person name="Mayer C."/>
            <person name="Parker M."/>
            <person name="Quesneville H."/>
            <person name="Raymond J."/>
            <person name="Uhlig C."/>
            <person name="Valentin K.U."/>
            <person name="Worden A.Z."/>
            <person name="Armbrust E.V."/>
            <person name="Bowler C."/>
            <person name="Green B."/>
            <person name="Moulton V."/>
            <person name="Van Oosterhout C."/>
            <person name="Grigoriev I."/>
        </authorList>
    </citation>
    <scope>NUCLEOTIDE SEQUENCE [LARGE SCALE GENOMIC DNA]</scope>
    <source>
        <strain evidence="4 5">CCMP1102</strain>
    </source>
</reference>
<dbReference type="KEGG" id="fcy:FRACYDRAFT_228624"/>
<dbReference type="Pfam" id="PF11999">
    <property type="entry name" value="Ice_binding"/>
    <property type="match status" value="1"/>
</dbReference>
<proteinExistence type="inferred from homology"/>
<sequence>MNLNLFLLAAIAMVNVTNGTTTKVNLGTTASNFVILAKTGISTVPSSIITGNIAVSPIASTAITGFSLIIDSSNEFSTSSQVADTYTVKASDYTYGSELITAVNEMEAAYNDAAARPTSDDDDAFLNLGGGEIGGETLKTGVYTFDRDVTITGGDLTFDGEGNSDAVFIIQTSKSVSQAGNTRVILAGGAKAENIFWSVAGAVSVAAGSHSEGIFLVKNGVTFITGSSLNGRIFSQTAVTLQMATITETPYTQIRRGLRGLQVV</sequence>
<comment type="similarity">
    <text evidence="1">Belongs to the ice-binding protein family.</text>
</comment>